<dbReference type="Gene3D" id="3.40.50.1820">
    <property type="entry name" value="alpha/beta hydrolase"/>
    <property type="match status" value="1"/>
</dbReference>
<dbReference type="InterPro" id="IPR000073">
    <property type="entry name" value="AB_hydrolase_1"/>
</dbReference>
<dbReference type="SUPFAM" id="SSF53474">
    <property type="entry name" value="alpha/beta-Hydrolases"/>
    <property type="match status" value="1"/>
</dbReference>
<keyword evidence="13" id="KW-1185">Reference proteome</keyword>
<proteinExistence type="inferred from homology"/>
<dbReference type="PANTHER" id="PTHR43722:SF1">
    <property type="entry name" value="PROLINE IMINOPEPTIDASE"/>
    <property type="match status" value="1"/>
</dbReference>
<keyword evidence="6" id="KW-0031">Aminopeptidase</keyword>
<protein>
    <recommendedName>
        <fullName evidence="5">Proline iminopeptidase</fullName>
        <ecNumber evidence="4">3.4.11.5</ecNumber>
    </recommendedName>
    <alternativeName>
        <fullName evidence="10">Prolyl aminopeptidase</fullName>
    </alternativeName>
</protein>
<evidence type="ECO:0000256" key="8">
    <source>
        <dbReference type="ARBA" id="ARBA00022670"/>
    </source>
</evidence>
<comment type="similarity">
    <text evidence="3">Belongs to the peptidase S33 family.</text>
</comment>
<comment type="subcellular location">
    <subcellularLocation>
        <location evidence="2">Cytoplasm</location>
    </subcellularLocation>
</comment>
<dbReference type="RefSeq" id="WP_266123994.1">
    <property type="nucleotide sequence ID" value="NZ_JAJHNU010000002.1"/>
</dbReference>
<evidence type="ECO:0000256" key="4">
    <source>
        <dbReference type="ARBA" id="ARBA00012568"/>
    </source>
</evidence>
<evidence type="ECO:0000256" key="10">
    <source>
        <dbReference type="ARBA" id="ARBA00029605"/>
    </source>
</evidence>
<evidence type="ECO:0000259" key="11">
    <source>
        <dbReference type="Pfam" id="PF00561"/>
    </source>
</evidence>
<dbReference type="EMBL" id="JAJHNU010000002">
    <property type="protein sequence ID" value="MDN4121310.1"/>
    <property type="molecule type" value="Genomic_DNA"/>
</dbReference>
<evidence type="ECO:0000313" key="13">
    <source>
        <dbReference type="Proteomes" id="UP001168613"/>
    </source>
</evidence>
<dbReference type="PANTHER" id="PTHR43722">
    <property type="entry name" value="PROLINE IMINOPEPTIDASE"/>
    <property type="match status" value="1"/>
</dbReference>
<feature type="domain" description="AB hydrolase-1" evidence="11">
    <location>
        <begin position="37"/>
        <end position="298"/>
    </location>
</feature>
<dbReference type="InterPro" id="IPR005944">
    <property type="entry name" value="Pro_iminopeptidase"/>
</dbReference>
<keyword evidence="9 12" id="KW-0378">Hydrolase</keyword>
<dbReference type="InterPro" id="IPR002410">
    <property type="entry name" value="Peptidase_S33"/>
</dbReference>
<dbReference type="PRINTS" id="PR00793">
    <property type="entry name" value="PROAMNOPTASE"/>
</dbReference>
<dbReference type="GO" id="GO:0016787">
    <property type="term" value="F:hydrolase activity"/>
    <property type="evidence" value="ECO:0007669"/>
    <property type="project" value="UniProtKB-KW"/>
</dbReference>
<evidence type="ECO:0000256" key="3">
    <source>
        <dbReference type="ARBA" id="ARBA00010088"/>
    </source>
</evidence>
<dbReference type="Proteomes" id="UP001168613">
    <property type="component" value="Unassembled WGS sequence"/>
</dbReference>
<organism evidence="12 13">
    <name type="scientific">Alcaligenes endophyticus</name>
    <dbReference type="NCBI Taxonomy" id="1929088"/>
    <lineage>
        <taxon>Bacteria</taxon>
        <taxon>Pseudomonadati</taxon>
        <taxon>Pseudomonadota</taxon>
        <taxon>Betaproteobacteria</taxon>
        <taxon>Burkholderiales</taxon>
        <taxon>Alcaligenaceae</taxon>
        <taxon>Alcaligenes</taxon>
    </lineage>
</organism>
<keyword evidence="7" id="KW-0963">Cytoplasm</keyword>
<evidence type="ECO:0000313" key="12">
    <source>
        <dbReference type="EMBL" id="MDN4121310.1"/>
    </source>
</evidence>
<evidence type="ECO:0000256" key="2">
    <source>
        <dbReference type="ARBA" id="ARBA00004496"/>
    </source>
</evidence>
<sequence length="313" mass="35400">MHHREFPDQRIQHEFFLRTGDSQRIFVRLIGHAKGTAVLLLHGGPGSGSSLGMSAPFDLDKHLLIMIDQRGCGQSRPQGRLRQNNTQQLLNDIERVRQHLHIKQWHVYGGSWGATLALVYAGAHPGAVRSLVLRSLFLATPNEVRNLLYRTRLRRPKAWQHLANLTEDAPVQDLLTMVHKGLQEASPKAGKIAQAYSNLERALLMPYKPIRQPRLLPAQAQALRIKYLVQTHYLLQHCFLSRSYLVQQAQRAYQHGISGVAIHGKNDPLCPVSNMAWLQRHMPSMRVEMVPAQHLAHEPAIHEALKSALLTLT</sequence>
<keyword evidence="8" id="KW-0645">Protease</keyword>
<dbReference type="EC" id="3.4.11.5" evidence="4"/>
<comment type="caution">
    <text evidence="12">The sequence shown here is derived from an EMBL/GenBank/DDBJ whole genome shotgun (WGS) entry which is preliminary data.</text>
</comment>
<reference evidence="12" key="1">
    <citation type="submission" date="2021-11" db="EMBL/GenBank/DDBJ databases">
        <title>Draft genome sequence of Alcaligenes endophyticus type strain CCUG 75668T.</title>
        <authorList>
            <person name="Salva-Serra F."/>
            <person name="Duran R.E."/>
            <person name="Seeger M."/>
            <person name="Moore E.R.B."/>
            <person name="Jaen-Luchoro D."/>
        </authorList>
    </citation>
    <scope>NUCLEOTIDE SEQUENCE</scope>
    <source>
        <strain evidence="12">CCUG 75668</strain>
    </source>
</reference>
<evidence type="ECO:0000256" key="9">
    <source>
        <dbReference type="ARBA" id="ARBA00022801"/>
    </source>
</evidence>
<evidence type="ECO:0000256" key="7">
    <source>
        <dbReference type="ARBA" id="ARBA00022490"/>
    </source>
</evidence>
<dbReference type="Pfam" id="PF00561">
    <property type="entry name" value="Abhydrolase_1"/>
    <property type="match status" value="1"/>
</dbReference>
<comment type="catalytic activity">
    <reaction evidence="1">
        <text>Release of N-terminal proline from a peptide.</text>
        <dbReference type="EC" id="3.4.11.5"/>
    </reaction>
</comment>
<evidence type="ECO:0000256" key="5">
    <source>
        <dbReference type="ARBA" id="ARBA00021843"/>
    </source>
</evidence>
<gene>
    <name evidence="12" type="ORF">LMS43_08420</name>
</gene>
<evidence type="ECO:0000256" key="6">
    <source>
        <dbReference type="ARBA" id="ARBA00022438"/>
    </source>
</evidence>
<evidence type="ECO:0000256" key="1">
    <source>
        <dbReference type="ARBA" id="ARBA00001585"/>
    </source>
</evidence>
<accession>A0ABT8EJK3</accession>
<dbReference type="InterPro" id="IPR029058">
    <property type="entry name" value="AB_hydrolase_fold"/>
</dbReference>
<name>A0ABT8EJK3_9BURK</name>